<protein>
    <recommendedName>
        <fullName evidence="6">O-antigen ligase-related domain-containing protein</fullName>
    </recommendedName>
</protein>
<keyword evidence="4 5" id="KW-0472">Membrane</keyword>
<feature type="transmembrane region" description="Helical" evidence="5">
    <location>
        <begin position="348"/>
        <end position="364"/>
    </location>
</feature>
<sequence>MKIKKTLFIKIFIYLMALRSPLILVSMFCYMISTRDLIKKFVINALPFCLFLVAAILYSLGNLNAVDNVLGESRDILLSVFVAVFLLSCCDVSDDNRKLIYKTLKATFVFIAIVKVLILIFSVVTGVPMPLIISWIRDSWNIQMMSLGVEGTFLARLQIPLDSAVPFFLYFVTKELIFTTEKKYRVITAFVFLLISMLLTLSRAFWAETILFVGLAILFEAGIIRAFRIALVSVITTTLLLLLTPLGSLIFKLIDTRFGKTSMANSASDLERVWQNQMLYNSFIDSPVFGHGLGYFIPNAMRSITTPYLYESQSLSMLMTLGVLGTLVLFLLYVFLCFKTIYNDNNGRLKIIVPAIFLVMWVFSGSVNPLLFGASGGVIIFLTAKTSSLYKRDDAQDL</sequence>
<dbReference type="AlphaFoldDB" id="A0A0H3FYI7"/>
<evidence type="ECO:0000259" key="6">
    <source>
        <dbReference type="Pfam" id="PF04932"/>
    </source>
</evidence>
<keyword evidence="2 5" id="KW-0812">Transmembrane</keyword>
<proteinExistence type="predicted"/>
<evidence type="ECO:0000256" key="1">
    <source>
        <dbReference type="ARBA" id="ARBA00004141"/>
    </source>
</evidence>
<organism evidence="7 8">
    <name type="scientific">Klebsiella aerogenes (strain ATCC 13048 / DSM 30053 / CCUG 1429 / JCM 1235 / KCTC 2190 / NBRC 13534 / NCIMB 10102 / NCTC 10006 / CDC 819-56)</name>
    <name type="common">Enterobacter aerogenes</name>
    <dbReference type="NCBI Taxonomy" id="1028307"/>
    <lineage>
        <taxon>Bacteria</taxon>
        <taxon>Pseudomonadati</taxon>
        <taxon>Pseudomonadota</taxon>
        <taxon>Gammaproteobacteria</taxon>
        <taxon>Enterobacterales</taxon>
        <taxon>Enterobacteriaceae</taxon>
        <taxon>Klebsiella/Raoultella group</taxon>
        <taxon>Klebsiella</taxon>
    </lineage>
</organism>
<keyword evidence="3 5" id="KW-1133">Transmembrane helix</keyword>
<feature type="transmembrane region" description="Helical" evidence="5">
    <location>
        <begin position="41"/>
        <end position="61"/>
    </location>
</feature>
<feature type="transmembrane region" description="Helical" evidence="5">
    <location>
        <begin position="184"/>
        <end position="206"/>
    </location>
</feature>
<gene>
    <name evidence="7" type="ordered locus">EAE_23485</name>
</gene>
<evidence type="ECO:0000256" key="2">
    <source>
        <dbReference type="ARBA" id="ARBA00022692"/>
    </source>
</evidence>
<dbReference type="InterPro" id="IPR007016">
    <property type="entry name" value="O-antigen_ligase-rel_domated"/>
</dbReference>
<name>A0A0H3FYI7_KLEAK</name>
<evidence type="ECO:0000256" key="4">
    <source>
        <dbReference type="ARBA" id="ARBA00023136"/>
    </source>
</evidence>
<dbReference type="OrthoDB" id="6497624at2"/>
<dbReference type="GeneID" id="93312869"/>
<dbReference type="eggNOG" id="COG3307">
    <property type="taxonomic scope" value="Bacteria"/>
</dbReference>
<evidence type="ECO:0000313" key="7">
    <source>
        <dbReference type="EMBL" id="AEG99596.1"/>
    </source>
</evidence>
<dbReference type="Pfam" id="PF04932">
    <property type="entry name" value="Wzy_C"/>
    <property type="match status" value="1"/>
</dbReference>
<feature type="transmembrane region" description="Helical" evidence="5">
    <location>
        <begin position="12"/>
        <end position="32"/>
    </location>
</feature>
<dbReference type="Proteomes" id="UP000008881">
    <property type="component" value="Chromosome"/>
</dbReference>
<evidence type="ECO:0000313" key="8">
    <source>
        <dbReference type="Proteomes" id="UP000008881"/>
    </source>
</evidence>
<feature type="transmembrane region" description="Helical" evidence="5">
    <location>
        <begin position="226"/>
        <end position="251"/>
    </location>
</feature>
<dbReference type="HOGENOM" id="CLU_699995_0_0_6"/>
<dbReference type="GO" id="GO:0016020">
    <property type="term" value="C:membrane"/>
    <property type="evidence" value="ECO:0007669"/>
    <property type="project" value="UniProtKB-SubCell"/>
</dbReference>
<dbReference type="EMBL" id="CP002824">
    <property type="protein sequence ID" value="AEG99596.1"/>
    <property type="molecule type" value="Genomic_DNA"/>
</dbReference>
<accession>A0A0H3FYI7</accession>
<keyword evidence="8" id="KW-1185">Reference proteome</keyword>
<reference evidence="7 8" key="1">
    <citation type="journal article" date="2012" name="J. Bacteriol.">
        <title>Complete genome sequence of Enterobacter aerogenes KCTC 2190.</title>
        <authorList>
            <person name="Shin S.H."/>
            <person name="Kim S."/>
            <person name="Kim J.Y."/>
            <person name="Lee S."/>
            <person name="Um Y."/>
            <person name="Oh M.K."/>
            <person name="Kim Y.R."/>
            <person name="Lee J."/>
            <person name="Yang K.S."/>
        </authorList>
    </citation>
    <scope>NUCLEOTIDE SEQUENCE [LARGE SCALE GENOMIC DNA]</scope>
    <source>
        <strain evidence="7 8">KCTC 2190</strain>
    </source>
</reference>
<dbReference type="KEGG" id="eae:EAE_23485"/>
<feature type="transmembrane region" description="Helical" evidence="5">
    <location>
        <begin position="317"/>
        <end position="336"/>
    </location>
</feature>
<dbReference type="RefSeq" id="WP_015706049.1">
    <property type="nucleotide sequence ID" value="NC_015663.1"/>
</dbReference>
<evidence type="ECO:0000256" key="5">
    <source>
        <dbReference type="SAM" id="Phobius"/>
    </source>
</evidence>
<dbReference type="PATRIC" id="fig|1028307.3.peg.4653"/>
<feature type="transmembrane region" description="Helical" evidence="5">
    <location>
        <begin position="106"/>
        <end position="133"/>
    </location>
</feature>
<comment type="subcellular location">
    <subcellularLocation>
        <location evidence="1">Membrane</location>
        <topology evidence="1">Multi-pass membrane protein</topology>
    </subcellularLocation>
</comment>
<feature type="transmembrane region" description="Helical" evidence="5">
    <location>
        <begin position="153"/>
        <end position="172"/>
    </location>
</feature>
<feature type="domain" description="O-antigen ligase-related" evidence="6">
    <location>
        <begin position="189"/>
        <end position="330"/>
    </location>
</feature>
<evidence type="ECO:0000256" key="3">
    <source>
        <dbReference type="ARBA" id="ARBA00022989"/>
    </source>
</evidence>